<proteinExistence type="inferred from homology"/>
<comment type="caution">
    <text evidence="7">The sequence shown here is derived from an EMBL/GenBank/DDBJ whole genome shotgun (WGS) entry which is preliminary data.</text>
</comment>
<dbReference type="Proteomes" id="UP001595699">
    <property type="component" value="Unassembled WGS sequence"/>
</dbReference>
<feature type="region of interest" description="Disordered" evidence="6">
    <location>
        <begin position="96"/>
        <end position="131"/>
    </location>
</feature>
<dbReference type="PANTHER" id="PTHR43297">
    <property type="entry name" value="OLIGOPEPTIDE TRANSPORT ATP-BINDING PROTEIN APPD"/>
    <property type="match status" value="1"/>
</dbReference>
<dbReference type="InterPro" id="IPR050388">
    <property type="entry name" value="ABC_Ni/Peptide_Import"/>
</dbReference>
<gene>
    <name evidence="7" type="ORF">ACFOUW_20990</name>
</gene>
<sequence>MAQRVVLALALAGRPQVVLADEPTTGLDGPLVERTADTLRGLADDGTAVLMITHDVAAAERTAAEVAIMYASRLVETGSTRRSPVPGIRTRASCWMPFPTEGSGRSRVSPDLTALPDGCPRRPMQRHAGADVRRRAERRVWGWRRHADRYGTSAGFRKGVPVWTGSCPPPPTPHAATSPTGRPPRAPRDRHSTPCPGSPTPLHHRDLTRRPATLTHRAATSPTGLPSHASRHSHPLHPSSPCGVCCLCCFTQPCLGEVAGRAVAAVDCGGRSGARQGRRGGFAVGRRRFATALRPLTRPGPATCFSRAAPAPGTVPRDRPACLFRLLPCCGCLWSPQLACGLDDVGDFPCRVGH</sequence>
<protein>
    <submittedName>
        <fullName evidence="7">Uncharacterized protein</fullName>
    </submittedName>
</protein>
<keyword evidence="8" id="KW-1185">Reference proteome</keyword>
<evidence type="ECO:0000313" key="7">
    <source>
        <dbReference type="EMBL" id="MFC3763327.1"/>
    </source>
</evidence>
<dbReference type="Gene3D" id="3.40.50.300">
    <property type="entry name" value="P-loop containing nucleotide triphosphate hydrolases"/>
    <property type="match status" value="1"/>
</dbReference>
<dbReference type="InterPro" id="IPR027417">
    <property type="entry name" value="P-loop_NTPase"/>
</dbReference>
<evidence type="ECO:0000256" key="6">
    <source>
        <dbReference type="SAM" id="MobiDB-lite"/>
    </source>
</evidence>
<evidence type="ECO:0000256" key="1">
    <source>
        <dbReference type="ARBA" id="ARBA00004370"/>
    </source>
</evidence>
<evidence type="ECO:0000256" key="4">
    <source>
        <dbReference type="ARBA" id="ARBA00022475"/>
    </source>
</evidence>
<keyword evidence="3" id="KW-0813">Transport</keyword>
<name>A0ABV7YEF7_9ACTN</name>
<reference evidence="8" key="1">
    <citation type="journal article" date="2019" name="Int. J. Syst. Evol. Microbiol.">
        <title>The Global Catalogue of Microorganisms (GCM) 10K type strain sequencing project: providing services to taxonomists for standard genome sequencing and annotation.</title>
        <authorList>
            <consortium name="The Broad Institute Genomics Platform"/>
            <consortium name="The Broad Institute Genome Sequencing Center for Infectious Disease"/>
            <person name="Wu L."/>
            <person name="Ma J."/>
        </authorList>
    </citation>
    <scope>NUCLEOTIDE SEQUENCE [LARGE SCALE GENOMIC DNA]</scope>
    <source>
        <strain evidence="8">CGMCC 4.7241</strain>
    </source>
</reference>
<evidence type="ECO:0000256" key="3">
    <source>
        <dbReference type="ARBA" id="ARBA00022448"/>
    </source>
</evidence>
<comment type="subcellular location">
    <subcellularLocation>
        <location evidence="1">Membrane</location>
    </subcellularLocation>
</comment>
<evidence type="ECO:0000256" key="5">
    <source>
        <dbReference type="ARBA" id="ARBA00023136"/>
    </source>
</evidence>
<evidence type="ECO:0000256" key="2">
    <source>
        <dbReference type="ARBA" id="ARBA00005417"/>
    </source>
</evidence>
<comment type="similarity">
    <text evidence="2">Belongs to the ABC transporter superfamily.</text>
</comment>
<evidence type="ECO:0000313" key="8">
    <source>
        <dbReference type="Proteomes" id="UP001595699"/>
    </source>
</evidence>
<dbReference type="RefSeq" id="WP_372442362.1">
    <property type="nucleotide sequence ID" value="NZ_JAFBCM010000001.1"/>
</dbReference>
<keyword evidence="5" id="KW-0472">Membrane</keyword>
<feature type="region of interest" description="Disordered" evidence="6">
    <location>
        <begin position="160"/>
        <end position="207"/>
    </location>
</feature>
<accession>A0ABV7YEF7</accession>
<keyword evidence="4" id="KW-1003">Cell membrane</keyword>
<dbReference type="EMBL" id="JBHRZH010000018">
    <property type="protein sequence ID" value="MFC3763327.1"/>
    <property type="molecule type" value="Genomic_DNA"/>
</dbReference>
<dbReference type="PANTHER" id="PTHR43297:SF2">
    <property type="entry name" value="DIPEPTIDE TRANSPORT ATP-BINDING PROTEIN DPPD"/>
    <property type="match status" value="1"/>
</dbReference>
<organism evidence="7 8">
    <name type="scientific">Tenggerimyces flavus</name>
    <dbReference type="NCBI Taxonomy" id="1708749"/>
    <lineage>
        <taxon>Bacteria</taxon>
        <taxon>Bacillati</taxon>
        <taxon>Actinomycetota</taxon>
        <taxon>Actinomycetes</taxon>
        <taxon>Propionibacteriales</taxon>
        <taxon>Nocardioidaceae</taxon>
        <taxon>Tenggerimyces</taxon>
    </lineage>
</organism>
<dbReference type="SUPFAM" id="SSF52540">
    <property type="entry name" value="P-loop containing nucleoside triphosphate hydrolases"/>
    <property type="match status" value="1"/>
</dbReference>